<reference evidence="1 2" key="2">
    <citation type="journal article" date="2011" name="J. Bacteriol.">
        <title>Complete genome sequence of a carbon monoxide-utilizing acetogen, Eubacterium limosum KIST612.</title>
        <authorList>
            <person name="Roh H."/>
            <person name="Ko H.J."/>
            <person name="Kim D."/>
            <person name="Choi D.G."/>
            <person name="Park S."/>
            <person name="Kim S."/>
            <person name="Chang I.S."/>
            <person name="Choi I.G."/>
        </authorList>
    </citation>
    <scope>NUCLEOTIDE SEQUENCE [LARGE SCALE GENOMIC DNA]</scope>
    <source>
        <strain evidence="1 2">KIST612</strain>
    </source>
</reference>
<sequence length="39" mass="4756">MTFLFSICLPLSMLMFLNRDKFFDILLLYQTIGYFERVD</sequence>
<reference key="1">
    <citation type="submission" date="2010-09" db="EMBL/GenBank/DDBJ databases">
        <authorList>
            <person name="Roh H."/>
            <person name="Ko H.-J."/>
            <person name="Kim D."/>
            <person name="Choi D.G."/>
            <person name="Park S."/>
            <person name="Kim S."/>
            <person name="Kim K.H."/>
            <person name="Chang I.S."/>
            <person name="Choi I.-G."/>
        </authorList>
    </citation>
    <scope>NUCLEOTIDE SEQUENCE</scope>
    <source>
        <strain>KIST612</strain>
    </source>
</reference>
<keyword evidence="2" id="KW-1185">Reference proteome</keyword>
<dbReference type="AlphaFoldDB" id="E3GM33"/>
<evidence type="ECO:0000313" key="2">
    <source>
        <dbReference type="Proteomes" id="UP000006873"/>
    </source>
</evidence>
<dbReference type="HOGENOM" id="CLU_3309914_0_0_9"/>
<name>E3GM33_9FIRM</name>
<proteinExistence type="predicted"/>
<dbReference type="KEGG" id="elm:ELI_1617"/>
<dbReference type="Proteomes" id="UP000006873">
    <property type="component" value="Chromosome"/>
</dbReference>
<protein>
    <submittedName>
        <fullName evidence="1">Uncharacterized protein</fullName>
    </submittedName>
</protein>
<dbReference type="EMBL" id="CP002273">
    <property type="protein sequence ID" value="ADO36603.1"/>
    <property type="molecule type" value="Genomic_DNA"/>
</dbReference>
<accession>E3GM33</accession>
<organism evidence="1 2">
    <name type="scientific">Eubacterium callanderi</name>
    <dbReference type="NCBI Taxonomy" id="53442"/>
    <lineage>
        <taxon>Bacteria</taxon>
        <taxon>Bacillati</taxon>
        <taxon>Bacillota</taxon>
        <taxon>Clostridia</taxon>
        <taxon>Eubacteriales</taxon>
        <taxon>Eubacteriaceae</taxon>
        <taxon>Eubacterium</taxon>
    </lineage>
</organism>
<evidence type="ECO:0000313" key="1">
    <source>
        <dbReference type="EMBL" id="ADO36603.1"/>
    </source>
</evidence>
<gene>
    <name evidence="1" type="ordered locus">ELI_1617</name>
</gene>